<dbReference type="InterPro" id="IPR012349">
    <property type="entry name" value="Split_barrel_FMN-bd"/>
</dbReference>
<reference evidence="1 2" key="1">
    <citation type="journal article" date="2012" name="Stand. Genomic Sci.">
        <title>Complete genome sequence of the sulfur compounds oxidizing chemolithoautotroph Sulfuricurvum kujiense type strain (YK-1(T)).</title>
        <authorList>
            <person name="Han C."/>
            <person name="Kotsyurbenko O."/>
            <person name="Chertkov O."/>
            <person name="Held B."/>
            <person name="Lapidus A."/>
            <person name="Nolan M."/>
            <person name="Lucas S."/>
            <person name="Hammon N."/>
            <person name="Deshpande S."/>
            <person name="Cheng J.F."/>
            <person name="Tapia R."/>
            <person name="Goodwin L.A."/>
            <person name="Pitluck S."/>
            <person name="Liolios K."/>
            <person name="Pagani I."/>
            <person name="Ivanova N."/>
            <person name="Mavromatis K."/>
            <person name="Mikhailova N."/>
            <person name="Pati A."/>
            <person name="Chen A."/>
            <person name="Palaniappan K."/>
            <person name="Land M."/>
            <person name="Hauser L."/>
            <person name="Chang Y.J."/>
            <person name="Jeffries C.D."/>
            <person name="Brambilla E.M."/>
            <person name="Rohde M."/>
            <person name="Spring S."/>
            <person name="Sikorski J."/>
            <person name="Goker M."/>
            <person name="Woyke T."/>
            <person name="Bristow J."/>
            <person name="Eisen J.A."/>
            <person name="Markowitz V."/>
            <person name="Hugenholtz P."/>
            <person name="Kyrpides N.C."/>
            <person name="Klenk H.P."/>
            <person name="Detter J.C."/>
        </authorList>
    </citation>
    <scope>NUCLEOTIDE SEQUENCE [LARGE SCALE GENOMIC DNA]</scope>
    <source>
        <strain evidence="2">ATCC BAA-921 / DSM 16994 / JCM 11577 / YK-1</strain>
    </source>
</reference>
<protein>
    <submittedName>
        <fullName evidence="1">Pyridoxamine 5'-phosphate oxidase-related FMN-binding protein</fullName>
    </submittedName>
</protein>
<dbReference type="Proteomes" id="UP000008721">
    <property type="component" value="Chromosome"/>
</dbReference>
<dbReference type="EMBL" id="CP002355">
    <property type="protein sequence ID" value="ADR34563.1"/>
    <property type="molecule type" value="Genomic_DNA"/>
</dbReference>
<evidence type="ECO:0000313" key="2">
    <source>
        <dbReference type="Proteomes" id="UP000008721"/>
    </source>
</evidence>
<name>E4U1U0_SULKY</name>
<organism evidence="1 2">
    <name type="scientific">Sulfuricurvum kujiense (strain ATCC BAA-921 / DSM 16994 / JCM 11577 / YK-1)</name>
    <dbReference type="NCBI Taxonomy" id="709032"/>
    <lineage>
        <taxon>Bacteria</taxon>
        <taxon>Pseudomonadati</taxon>
        <taxon>Campylobacterota</taxon>
        <taxon>Epsilonproteobacteria</taxon>
        <taxon>Campylobacterales</taxon>
        <taxon>Sulfurimonadaceae</taxon>
        <taxon>Sulfuricurvum</taxon>
    </lineage>
</organism>
<gene>
    <name evidence="1" type="ordered locus">Sulku_1903</name>
</gene>
<dbReference type="OrthoDB" id="663512at2"/>
<dbReference type="RefSeq" id="WP_013460760.1">
    <property type="nucleotide sequence ID" value="NC_014762.1"/>
</dbReference>
<dbReference type="eggNOG" id="COG3787">
    <property type="taxonomic scope" value="Bacteria"/>
</dbReference>
<dbReference type="PIRSF" id="PIRSF009554">
    <property type="entry name" value="UCP009554"/>
    <property type="match status" value="1"/>
</dbReference>
<accession>E4U1U0</accession>
<dbReference type="SUPFAM" id="SSF50475">
    <property type="entry name" value="FMN-binding split barrel"/>
    <property type="match status" value="1"/>
</dbReference>
<dbReference type="STRING" id="709032.Sulku_1903"/>
<dbReference type="AlphaFoldDB" id="E4U1U0"/>
<sequence length="137" mass="15529">MDKKIDSFIKKHHLLSLATAGERLWCCSMFYAYDEANQGFIVASDEMTEHMGNVLKNAHVAGTVALETKTLGKIQGIQFAGVIQKAEKQSAELYFEAFPYARIMNPTLWTIRLDEVKMTDNTLGFGKKISWKRSFSE</sequence>
<evidence type="ECO:0000313" key="1">
    <source>
        <dbReference type="EMBL" id="ADR34563.1"/>
    </source>
</evidence>
<dbReference type="HOGENOM" id="CLU_105087_3_0_7"/>
<dbReference type="KEGG" id="sku:Sulku_1903"/>
<proteinExistence type="predicted"/>
<dbReference type="InterPro" id="IPR011194">
    <property type="entry name" value="UPF0306"/>
</dbReference>
<dbReference type="Gene3D" id="2.30.110.10">
    <property type="entry name" value="Electron Transport, Fmn-binding Protein, Chain A"/>
    <property type="match status" value="1"/>
</dbReference>
<keyword evidence="2" id="KW-1185">Reference proteome</keyword>